<dbReference type="InterPro" id="IPR011657">
    <property type="entry name" value="CNT_C_dom"/>
</dbReference>
<keyword evidence="12" id="KW-1185">Reference proteome</keyword>
<keyword evidence="6 7" id="KW-0472">Membrane</keyword>
<dbReference type="PANTHER" id="PTHR10590:SF4">
    <property type="entry name" value="SOLUTE CARRIER FAMILY 28 MEMBER 3"/>
    <property type="match status" value="1"/>
</dbReference>
<sequence length="405" mass="42506">MNVWGLIGIAGLLLIGFLCSENRSRIHWRPVLIALAIQMLFGFIVLKWTAGRNALKAVSNGVSQVIAYANEGISFVFGSAIPPAGQGFIFAFQVLTIVIFFSSLIAVLYYLGIMQWIIRIIGGGLSKALGTSKPESLSATANIFVGMVEAPLLVKPYLSTMTRSELFTVMTGGMASVSGSVLAGYALMGVPLEYLIAASFMSAPAGILVSKLLIPETESYHHHESQEESVNEKTANVIDAAAAGAVDGLQIALAVGATLIAFIGLIALLNGLLSGIGGWFGFPNLTLHSILGWIFSPIAYLIGIPWSEASVAGSLIGQKVVVNEFVAFSELGKIIDQISARTLMITSFALCGFANLSSIAIQISGLSSMAPDRRTQITKLGMKAVLGGTLANLISAAIAGLFFAG</sequence>
<comment type="similarity">
    <text evidence="2 7">Belongs to the concentrative nucleoside transporter (CNT) (TC 2.A.41) family.</text>
</comment>
<feature type="transmembrane region" description="Helical" evidence="7">
    <location>
        <begin position="285"/>
        <end position="306"/>
    </location>
</feature>
<feature type="transmembrane region" description="Helical" evidence="7">
    <location>
        <begin position="384"/>
        <end position="404"/>
    </location>
</feature>
<dbReference type="AlphaFoldDB" id="A0A559IWD4"/>
<keyword evidence="5 7" id="KW-1133">Transmembrane helix</keyword>
<evidence type="ECO:0000256" key="4">
    <source>
        <dbReference type="ARBA" id="ARBA00022692"/>
    </source>
</evidence>
<evidence type="ECO:0000313" key="11">
    <source>
        <dbReference type="EMBL" id="TVX91934.1"/>
    </source>
</evidence>
<dbReference type="GO" id="GO:0005886">
    <property type="term" value="C:plasma membrane"/>
    <property type="evidence" value="ECO:0007669"/>
    <property type="project" value="UniProtKB-SubCell"/>
</dbReference>
<dbReference type="GO" id="GO:0015293">
    <property type="term" value="F:symporter activity"/>
    <property type="evidence" value="ECO:0007669"/>
    <property type="project" value="TreeGrafter"/>
</dbReference>
<name>A0A559IWD4_9BACL</name>
<proteinExistence type="inferred from homology"/>
<feature type="transmembrane region" description="Helical" evidence="7">
    <location>
        <begin position="251"/>
        <end position="273"/>
    </location>
</feature>
<dbReference type="RefSeq" id="WP_144986908.1">
    <property type="nucleotide sequence ID" value="NZ_VNJK01000001.1"/>
</dbReference>
<feature type="domain" description="Concentrative nucleoside transporter C-terminal" evidence="9">
    <location>
        <begin position="194"/>
        <end position="400"/>
    </location>
</feature>
<dbReference type="PANTHER" id="PTHR10590">
    <property type="entry name" value="SODIUM/NUCLEOSIDE COTRANSPORTER"/>
    <property type="match status" value="1"/>
</dbReference>
<keyword evidence="7" id="KW-0813">Transport</keyword>
<reference evidence="11 12" key="1">
    <citation type="submission" date="2019-07" db="EMBL/GenBank/DDBJ databases">
        <authorList>
            <person name="Kim J."/>
        </authorList>
    </citation>
    <scope>NUCLEOTIDE SEQUENCE [LARGE SCALE GENOMIC DNA]</scope>
    <source>
        <strain evidence="11 12">N4</strain>
    </source>
</reference>
<evidence type="ECO:0000256" key="5">
    <source>
        <dbReference type="ARBA" id="ARBA00022989"/>
    </source>
</evidence>
<evidence type="ECO:0000259" key="10">
    <source>
        <dbReference type="Pfam" id="PF07670"/>
    </source>
</evidence>
<evidence type="ECO:0000256" key="7">
    <source>
        <dbReference type="RuleBase" id="RU362018"/>
    </source>
</evidence>
<comment type="subcellular location">
    <subcellularLocation>
        <location evidence="1">Cell membrane</location>
        <topology evidence="1">Multi-pass membrane protein</topology>
    </subcellularLocation>
</comment>
<dbReference type="InterPro" id="IPR011642">
    <property type="entry name" value="Gate_dom"/>
</dbReference>
<keyword evidence="3" id="KW-1003">Cell membrane</keyword>
<dbReference type="InterPro" id="IPR002668">
    <property type="entry name" value="CNT_N_dom"/>
</dbReference>
<evidence type="ECO:0000256" key="3">
    <source>
        <dbReference type="ARBA" id="ARBA00022475"/>
    </source>
</evidence>
<dbReference type="Pfam" id="PF07670">
    <property type="entry name" value="Gate"/>
    <property type="match status" value="1"/>
</dbReference>
<accession>A0A559IWD4</accession>
<protein>
    <recommendedName>
        <fullName evidence="7">Nucleoside permease</fullName>
    </recommendedName>
</protein>
<feature type="domain" description="Nucleoside transporter/FeoB GTPase Gate" evidence="10">
    <location>
        <begin position="91"/>
        <end position="189"/>
    </location>
</feature>
<evidence type="ECO:0000256" key="6">
    <source>
        <dbReference type="ARBA" id="ARBA00023136"/>
    </source>
</evidence>
<dbReference type="Pfam" id="PF07662">
    <property type="entry name" value="Nucleos_tra2_C"/>
    <property type="match status" value="1"/>
</dbReference>
<feature type="transmembrane region" description="Helical" evidence="7">
    <location>
        <begin position="87"/>
        <end position="111"/>
    </location>
</feature>
<organism evidence="11 12">
    <name type="scientific">Paenibacillus agilis</name>
    <dbReference type="NCBI Taxonomy" id="3020863"/>
    <lineage>
        <taxon>Bacteria</taxon>
        <taxon>Bacillati</taxon>
        <taxon>Bacillota</taxon>
        <taxon>Bacilli</taxon>
        <taxon>Bacillales</taxon>
        <taxon>Paenibacillaceae</taxon>
        <taxon>Paenibacillus</taxon>
    </lineage>
</organism>
<evidence type="ECO:0000259" key="9">
    <source>
        <dbReference type="Pfam" id="PF07662"/>
    </source>
</evidence>
<dbReference type="EMBL" id="VNJK01000001">
    <property type="protein sequence ID" value="TVX91934.1"/>
    <property type="molecule type" value="Genomic_DNA"/>
</dbReference>
<evidence type="ECO:0000259" key="8">
    <source>
        <dbReference type="Pfam" id="PF01773"/>
    </source>
</evidence>
<dbReference type="InterPro" id="IPR008276">
    <property type="entry name" value="C_nuclsd_transpt"/>
</dbReference>
<evidence type="ECO:0000256" key="2">
    <source>
        <dbReference type="ARBA" id="ARBA00009033"/>
    </source>
</evidence>
<comment type="caution">
    <text evidence="7">Lacks conserved residue(s) required for the propagation of feature annotation.</text>
</comment>
<evidence type="ECO:0000313" key="12">
    <source>
        <dbReference type="Proteomes" id="UP000318102"/>
    </source>
</evidence>
<gene>
    <name evidence="11" type="ORF">FPZ44_01990</name>
</gene>
<feature type="domain" description="Concentrative nucleoside transporter N-terminal" evidence="8">
    <location>
        <begin position="7"/>
        <end position="79"/>
    </location>
</feature>
<evidence type="ECO:0000256" key="1">
    <source>
        <dbReference type="ARBA" id="ARBA00004651"/>
    </source>
</evidence>
<dbReference type="OrthoDB" id="9766455at2"/>
<dbReference type="Proteomes" id="UP000318102">
    <property type="component" value="Unassembled WGS sequence"/>
</dbReference>
<dbReference type="Pfam" id="PF01773">
    <property type="entry name" value="Nucleos_tra2_N"/>
    <property type="match status" value="1"/>
</dbReference>
<dbReference type="GO" id="GO:0005337">
    <property type="term" value="F:nucleoside transmembrane transporter activity"/>
    <property type="evidence" value="ECO:0007669"/>
    <property type="project" value="InterPro"/>
</dbReference>
<keyword evidence="4 7" id="KW-0812">Transmembrane</keyword>
<feature type="transmembrane region" description="Helical" evidence="7">
    <location>
        <begin position="30"/>
        <end position="50"/>
    </location>
</feature>
<comment type="caution">
    <text evidence="11">The sequence shown here is derived from an EMBL/GenBank/DDBJ whole genome shotgun (WGS) entry which is preliminary data.</text>
</comment>
<dbReference type="InterPro" id="IPR018270">
    <property type="entry name" value="C_nuclsd_transpt_met_bac"/>
</dbReference>
<feature type="transmembrane region" description="Helical" evidence="7">
    <location>
        <begin position="343"/>
        <end position="363"/>
    </location>
</feature>
<dbReference type="NCBIfam" id="TIGR00804">
    <property type="entry name" value="nupC"/>
    <property type="match status" value="1"/>
</dbReference>
<feature type="transmembrane region" description="Helical" evidence="7">
    <location>
        <begin position="166"/>
        <end position="187"/>
    </location>
</feature>